<evidence type="ECO:0000256" key="1">
    <source>
        <dbReference type="ARBA" id="ARBA00004651"/>
    </source>
</evidence>
<evidence type="ECO:0000256" key="2">
    <source>
        <dbReference type="ARBA" id="ARBA00022448"/>
    </source>
</evidence>
<accession>A0A7C1SF25</accession>
<dbReference type="PANTHER" id="PTHR23513:SF11">
    <property type="entry name" value="STAPHYLOFERRIN A TRANSPORTER"/>
    <property type="match status" value="1"/>
</dbReference>
<dbReference type="PANTHER" id="PTHR23513">
    <property type="entry name" value="INTEGRAL MEMBRANE EFFLUX PROTEIN-RELATED"/>
    <property type="match status" value="1"/>
</dbReference>
<evidence type="ECO:0000313" key="9">
    <source>
        <dbReference type="EMBL" id="HEA87844.1"/>
    </source>
</evidence>
<comment type="subcellular location">
    <subcellularLocation>
        <location evidence="1">Cell membrane</location>
        <topology evidence="1">Multi-pass membrane protein</topology>
    </subcellularLocation>
</comment>
<dbReference type="InterPro" id="IPR020846">
    <property type="entry name" value="MFS_dom"/>
</dbReference>
<feature type="transmembrane region" description="Helical" evidence="7">
    <location>
        <begin position="156"/>
        <end position="179"/>
    </location>
</feature>
<evidence type="ECO:0000256" key="6">
    <source>
        <dbReference type="ARBA" id="ARBA00023136"/>
    </source>
</evidence>
<feature type="transmembrane region" description="Helical" evidence="7">
    <location>
        <begin position="302"/>
        <end position="319"/>
    </location>
</feature>
<dbReference type="SUPFAM" id="SSF103473">
    <property type="entry name" value="MFS general substrate transporter"/>
    <property type="match status" value="1"/>
</dbReference>
<comment type="caution">
    <text evidence="9">The sequence shown here is derived from an EMBL/GenBank/DDBJ whole genome shotgun (WGS) entry which is preliminary data.</text>
</comment>
<dbReference type="Gene3D" id="1.20.1250.20">
    <property type="entry name" value="MFS general substrate transporter like domains"/>
    <property type="match status" value="1"/>
</dbReference>
<dbReference type="GO" id="GO:0005886">
    <property type="term" value="C:plasma membrane"/>
    <property type="evidence" value="ECO:0007669"/>
    <property type="project" value="UniProtKB-SubCell"/>
</dbReference>
<dbReference type="EMBL" id="DSTU01000004">
    <property type="protein sequence ID" value="HFJ53682.1"/>
    <property type="molecule type" value="Genomic_DNA"/>
</dbReference>
<keyword evidence="4 7" id="KW-0812">Transmembrane</keyword>
<sequence length="416" mass="45254">MSTESGETRPALTIRLPATFAAFRHRNFRLYWFGNMISFTGTWMQNVAKSWLVLSVTNSPFFVGLDSAMNWLPVWLVSLPAGVLADRFSKRNLMLITQSVLAFFALLLAILTWTRVINIYQILAISFLAGIFVALNAPVAQTLVPDLVNRKDVLNAIALNSSMFNLARMVGPAIAGSLLTFSGPAPVFAINAASFLAIILALALIRLDKPVNNIQHEPILTQLITGLRYVRSHPDIRLLILLIGIFSSFGIVYIPLLPVIARDVLGQGARGYGLMMTSLGAGAVTGGLTLATLSKTRHRGKILLAGTLTLGILLLIFSFCRSYQFALILLLLVGFCQTSIASLTNTLIQTLAPDYIRGRVMSIFSLFFNGMFPLGSLIGGAIAQRWGTCPALLVAGIVVLTTLALVMLIRPQLRHI</sequence>
<dbReference type="InterPro" id="IPR036259">
    <property type="entry name" value="MFS_trans_sf"/>
</dbReference>
<dbReference type="InterPro" id="IPR010290">
    <property type="entry name" value="TM_effector"/>
</dbReference>
<feature type="transmembrane region" description="Helical" evidence="7">
    <location>
        <begin position="360"/>
        <end position="384"/>
    </location>
</feature>
<protein>
    <submittedName>
        <fullName evidence="9">MFS transporter</fullName>
    </submittedName>
</protein>
<evidence type="ECO:0000313" key="10">
    <source>
        <dbReference type="EMBL" id="HEE18292.1"/>
    </source>
</evidence>
<feature type="domain" description="Major facilitator superfamily (MFS) profile" evidence="8">
    <location>
        <begin position="27"/>
        <end position="414"/>
    </location>
</feature>
<feature type="transmembrane region" description="Helical" evidence="7">
    <location>
        <begin position="185"/>
        <end position="205"/>
    </location>
</feature>
<keyword evidence="2" id="KW-0813">Transport</keyword>
<dbReference type="EMBL" id="DSKA01000143">
    <property type="protein sequence ID" value="HEE18292.1"/>
    <property type="molecule type" value="Genomic_DNA"/>
</dbReference>
<dbReference type="PROSITE" id="PS50850">
    <property type="entry name" value="MFS"/>
    <property type="match status" value="1"/>
</dbReference>
<dbReference type="CDD" id="cd06173">
    <property type="entry name" value="MFS_MefA_like"/>
    <property type="match status" value="1"/>
</dbReference>
<keyword evidence="5 7" id="KW-1133">Transmembrane helix</keyword>
<keyword evidence="6 7" id="KW-0472">Membrane</keyword>
<keyword evidence="3" id="KW-1003">Cell membrane</keyword>
<feature type="transmembrane region" description="Helical" evidence="7">
    <location>
        <begin position="68"/>
        <end position="85"/>
    </location>
</feature>
<evidence type="ECO:0000256" key="3">
    <source>
        <dbReference type="ARBA" id="ARBA00022475"/>
    </source>
</evidence>
<dbReference type="AlphaFoldDB" id="A0A7C1SF25"/>
<proteinExistence type="predicted"/>
<reference evidence="9" key="1">
    <citation type="journal article" date="2020" name="mSystems">
        <title>Genome- and Community-Level Interaction Insights into Carbon Utilization and Element Cycling Functions of Hydrothermarchaeota in Hydrothermal Sediment.</title>
        <authorList>
            <person name="Zhou Z."/>
            <person name="Liu Y."/>
            <person name="Xu W."/>
            <person name="Pan J."/>
            <person name="Luo Z.H."/>
            <person name="Li M."/>
        </authorList>
    </citation>
    <scope>NUCLEOTIDE SEQUENCE [LARGE SCALE GENOMIC DNA]</scope>
    <source>
        <strain evidence="10">SpSt-236</strain>
        <strain evidence="9">SpSt-265</strain>
        <strain evidence="11">SpSt-465</strain>
    </source>
</reference>
<feature type="transmembrane region" description="Helical" evidence="7">
    <location>
        <begin position="390"/>
        <end position="409"/>
    </location>
</feature>
<evidence type="ECO:0000313" key="11">
    <source>
        <dbReference type="EMBL" id="HFJ53682.1"/>
    </source>
</evidence>
<organism evidence="9">
    <name type="scientific">candidate division WOR-3 bacterium</name>
    <dbReference type="NCBI Taxonomy" id="2052148"/>
    <lineage>
        <taxon>Bacteria</taxon>
        <taxon>Bacteria division WOR-3</taxon>
    </lineage>
</organism>
<evidence type="ECO:0000256" key="4">
    <source>
        <dbReference type="ARBA" id="ARBA00022692"/>
    </source>
</evidence>
<dbReference type="EMBL" id="DSLG01000008">
    <property type="protein sequence ID" value="HEA87844.1"/>
    <property type="molecule type" value="Genomic_DNA"/>
</dbReference>
<dbReference type="Pfam" id="PF05977">
    <property type="entry name" value="MFS_3"/>
    <property type="match status" value="1"/>
</dbReference>
<feature type="transmembrane region" description="Helical" evidence="7">
    <location>
        <begin position="30"/>
        <end position="48"/>
    </location>
</feature>
<evidence type="ECO:0000256" key="5">
    <source>
        <dbReference type="ARBA" id="ARBA00022989"/>
    </source>
</evidence>
<feature type="transmembrane region" description="Helical" evidence="7">
    <location>
        <begin position="92"/>
        <end position="113"/>
    </location>
</feature>
<feature type="transmembrane region" description="Helical" evidence="7">
    <location>
        <begin position="238"/>
        <end position="260"/>
    </location>
</feature>
<evidence type="ECO:0000256" key="7">
    <source>
        <dbReference type="SAM" id="Phobius"/>
    </source>
</evidence>
<gene>
    <name evidence="10" type="ORF">ENP62_01925</name>
    <name evidence="9" type="ORF">ENP94_07565</name>
    <name evidence="11" type="ORF">ENS16_03210</name>
</gene>
<feature type="transmembrane region" description="Helical" evidence="7">
    <location>
        <begin position="325"/>
        <end position="348"/>
    </location>
</feature>
<feature type="transmembrane region" description="Helical" evidence="7">
    <location>
        <begin position="119"/>
        <end position="144"/>
    </location>
</feature>
<dbReference type="GO" id="GO:0022857">
    <property type="term" value="F:transmembrane transporter activity"/>
    <property type="evidence" value="ECO:0007669"/>
    <property type="project" value="InterPro"/>
</dbReference>
<evidence type="ECO:0000259" key="8">
    <source>
        <dbReference type="PROSITE" id="PS50850"/>
    </source>
</evidence>
<name>A0A7C1SF25_UNCW3</name>
<feature type="transmembrane region" description="Helical" evidence="7">
    <location>
        <begin position="272"/>
        <end position="290"/>
    </location>
</feature>